<evidence type="ECO:0000256" key="1">
    <source>
        <dbReference type="SAM" id="Phobius"/>
    </source>
</evidence>
<proteinExistence type="predicted"/>
<keyword evidence="3" id="KW-1185">Reference proteome</keyword>
<dbReference type="Proteomes" id="UP000254720">
    <property type="component" value="Unassembled WGS sequence"/>
</dbReference>
<keyword evidence="1" id="KW-0472">Membrane</keyword>
<dbReference type="EMBL" id="QQAX01000002">
    <property type="protein sequence ID" value="RDI48614.1"/>
    <property type="molecule type" value="Genomic_DNA"/>
</dbReference>
<dbReference type="Pfam" id="PF11393">
    <property type="entry name" value="T4BSS_DotI_IcmL"/>
    <property type="match status" value="1"/>
</dbReference>
<sequence length="214" mass="24078">MAEEIVVEIKNDFYRDSFGKVVFIILSICAAIFLLIGISLYLYLNKPQPITFGVDPEWRVQAAVPINQPYLETPDLLQWVSDALQKVFVFDFYHYNDQLQKAAHFFTPSGWKVFLNQLNIYVNYNSVQTNKQFVSAAPTGAPFILQQGLLSGRYAWWVQMPISITYTSYNRSSVRAITLQVLVVRVPTLNNLDGVGIENVIVAGGTGAERTGTS</sequence>
<name>A0A370H0W4_9COXI</name>
<keyword evidence="1" id="KW-1133">Transmembrane helix</keyword>
<gene>
    <name evidence="2" type="ORF">C8D86_10242</name>
</gene>
<dbReference type="CDD" id="cd16385">
    <property type="entry name" value="IcmL"/>
    <property type="match status" value="1"/>
</dbReference>
<comment type="caution">
    <text evidence="2">The sequence shown here is derived from an EMBL/GenBank/DDBJ whole genome shotgun (WGS) entry which is preliminary data.</text>
</comment>
<evidence type="ECO:0000313" key="2">
    <source>
        <dbReference type="EMBL" id="RDI48614.1"/>
    </source>
</evidence>
<dbReference type="RefSeq" id="WP_114833421.1">
    <property type="nucleotide sequence ID" value="NZ_LR699114.1"/>
</dbReference>
<dbReference type="OrthoDB" id="6367129at2"/>
<protein>
    <submittedName>
        <fullName evidence="2">Intracellular multiplication protein IcmL</fullName>
    </submittedName>
</protein>
<reference evidence="2 3" key="1">
    <citation type="submission" date="2018-07" db="EMBL/GenBank/DDBJ databases">
        <title>Genomic Encyclopedia of Type Strains, Phase IV (KMG-IV): sequencing the most valuable type-strain genomes for metagenomic binning, comparative biology and taxonomic classification.</title>
        <authorList>
            <person name="Goeker M."/>
        </authorList>
    </citation>
    <scope>NUCLEOTIDE SEQUENCE [LARGE SCALE GENOMIC DNA]</scope>
    <source>
        <strain evidence="2 3">DSM 16500</strain>
    </source>
</reference>
<dbReference type="AlphaFoldDB" id="A0A370H0W4"/>
<feature type="transmembrane region" description="Helical" evidence="1">
    <location>
        <begin position="21"/>
        <end position="44"/>
    </location>
</feature>
<keyword evidence="1" id="KW-0812">Transmembrane</keyword>
<accession>A0A370H0W4</accession>
<dbReference type="InterPro" id="IPR021055">
    <property type="entry name" value="T4BSS_IcmL/DotI"/>
</dbReference>
<evidence type="ECO:0000313" key="3">
    <source>
        <dbReference type="Proteomes" id="UP000254720"/>
    </source>
</evidence>
<organism evidence="2 3">
    <name type="scientific">Aquicella lusitana</name>
    <dbReference type="NCBI Taxonomy" id="254246"/>
    <lineage>
        <taxon>Bacteria</taxon>
        <taxon>Pseudomonadati</taxon>
        <taxon>Pseudomonadota</taxon>
        <taxon>Gammaproteobacteria</taxon>
        <taxon>Legionellales</taxon>
        <taxon>Coxiellaceae</taxon>
        <taxon>Aquicella</taxon>
    </lineage>
</organism>